<keyword evidence="3" id="KW-1185">Reference proteome</keyword>
<proteinExistence type="predicted"/>
<dbReference type="NCBIfam" id="TIGR02385">
    <property type="entry name" value="RelE_StbE"/>
    <property type="match status" value="1"/>
</dbReference>
<dbReference type="Gene3D" id="3.30.2310.20">
    <property type="entry name" value="RelE-like"/>
    <property type="match status" value="1"/>
</dbReference>
<reference evidence="2 3" key="1">
    <citation type="submission" date="2015-03" db="EMBL/GenBank/DDBJ databases">
        <authorList>
            <person name="Murphy D."/>
        </authorList>
    </citation>
    <scope>NUCLEOTIDE SEQUENCE [LARGE SCALE GENOMIC DNA]</scope>
    <source>
        <strain evidence="2 3">OL-4</strain>
    </source>
</reference>
<name>A0A0E4GFI5_9FIRM</name>
<dbReference type="RefSeq" id="WP_046500099.1">
    <property type="nucleotide sequence ID" value="NZ_CGIH01000053.1"/>
</dbReference>
<dbReference type="STRING" id="690567.2767"/>
<keyword evidence="1" id="KW-1277">Toxin-antitoxin system</keyword>
<dbReference type="OrthoDB" id="361440at2"/>
<gene>
    <name evidence="2" type="ORF">2767</name>
</gene>
<dbReference type="Proteomes" id="UP000045545">
    <property type="component" value="Unassembled WGS sequence"/>
</dbReference>
<accession>A0A0E4GFI5</accession>
<evidence type="ECO:0000313" key="3">
    <source>
        <dbReference type="Proteomes" id="UP000045545"/>
    </source>
</evidence>
<dbReference type="AlphaFoldDB" id="A0A0E4GFI5"/>
<protein>
    <submittedName>
        <fullName evidence="2">Toxin-antitoxin system, RelE/ParE toxin family</fullName>
    </submittedName>
</protein>
<evidence type="ECO:0000256" key="1">
    <source>
        <dbReference type="ARBA" id="ARBA00022649"/>
    </source>
</evidence>
<dbReference type="InterPro" id="IPR035093">
    <property type="entry name" value="RelE/ParE_toxin_dom_sf"/>
</dbReference>
<sequence length="104" mass="12173">MAKYRVDISEPAENDLMDIVRYIASQLSAPVSALHMMELLDETMTGLSDMPQRCPFIADERLSQMGYRKLIVKNYVVFFSIDEKNKVVDVERILYGRRDWLRIL</sequence>
<organism evidence="2 3">
    <name type="scientific">Syntrophomonas zehnderi OL-4</name>
    <dbReference type="NCBI Taxonomy" id="690567"/>
    <lineage>
        <taxon>Bacteria</taxon>
        <taxon>Bacillati</taxon>
        <taxon>Bacillota</taxon>
        <taxon>Clostridia</taxon>
        <taxon>Eubacteriales</taxon>
        <taxon>Syntrophomonadaceae</taxon>
        <taxon>Syntrophomonas</taxon>
    </lineage>
</organism>
<dbReference type="Pfam" id="PF05016">
    <property type="entry name" value="ParE_toxin"/>
    <property type="match status" value="1"/>
</dbReference>
<dbReference type="EMBL" id="CGIH01000053">
    <property type="protein sequence ID" value="CFY11037.1"/>
    <property type="molecule type" value="Genomic_DNA"/>
</dbReference>
<evidence type="ECO:0000313" key="2">
    <source>
        <dbReference type="EMBL" id="CFY11037.1"/>
    </source>
</evidence>
<dbReference type="InterPro" id="IPR007712">
    <property type="entry name" value="RelE/ParE_toxin"/>
</dbReference>